<dbReference type="EMBL" id="UINC01106332">
    <property type="protein sequence ID" value="SVC70920.1"/>
    <property type="molecule type" value="Genomic_DNA"/>
</dbReference>
<sequence>MYELPQPVDRYITEYLNIEEFTSAGSDKTGDLRPLE</sequence>
<accession>A0A382PDL7</accession>
<name>A0A382PDL7_9ZZZZ</name>
<proteinExistence type="predicted"/>
<organism evidence="1">
    <name type="scientific">marine metagenome</name>
    <dbReference type="NCBI Taxonomy" id="408172"/>
    <lineage>
        <taxon>unclassified sequences</taxon>
        <taxon>metagenomes</taxon>
        <taxon>ecological metagenomes</taxon>
    </lineage>
</organism>
<gene>
    <name evidence="1" type="ORF">METZ01_LOCUS323774</name>
</gene>
<dbReference type="AlphaFoldDB" id="A0A382PDL7"/>
<evidence type="ECO:0000313" key="1">
    <source>
        <dbReference type="EMBL" id="SVC70920.1"/>
    </source>
</evidence>
<reference evidence="1" key="1">
    <citation type="submission" date="2018-05" db="EMBL/GenBank/DDBJ databases">
        <authorList>
            <person name="Lanie J.A."/>
            <person name="Ng W.-L."/>
            <person name="Kazmierczak K.M."/>
            <person name="Andrzejewski T.M."/>
            <person name="Davidsen T.M."/>
            <person name="Wayne K.J."/>
            <person name="Tettelin H."/>
            <person name="Glass J.I."/>
            <person name="Rusch D."/>
            <person name="Podicherti R."/>
            <person name="Tsui H.-C.T."/>
            <person name="Winkler M.E."/>
        </authorList>
    </citation>
    <scope>NUCLEOTIDE SEQUENCE</scope>
</reference>
<protein>
    <submittedName>
        <fullName evidence="1">Uncharacterized protein</fullName>
    </submittedName>
</protein>